<organism evidence="1">
    <name type="scientific">freshwater metagenome</name>
    <dbReference type="NCBI Taxonomy" id="449393"/>
    <lineage>
        <taxon>unclassified sequences</taxon>
        <taxon>metagenomes</taxon>
        <taxon>ecological metagenomes</taxon>
    </lineage>
</organism>
<accession>A0A6J6XVV7</accession>
<proteinExistence type="predicted"/>
<dbReference type="EMBL" id="CAFAAL010000034">
    <property type="protein sequence ID" value="CAB4799356.1"/>
    <property type="molecule type" value="Genomic_DNA"/>
</dbReference>
<reference evidence="1" key="1">
    <citation type="submission" date="2020-05" db="EMBL/GenBank/DDBJ databases">
        <authorList>
            <person name="Chiriac C."/>
            <person name="Salcher M."/>
            <person name="Ghai R."/>
            <person name="Kavagutti S V."/>
        </authorList>
    </citation>
    <scope>NUCLEOTIDE SEQUENCE</scope>
</reference>
<protein>
    <submittedName>
        <fullName evidence="1">Unannotated protein</fullName>
    </submittedName>
</protein>
<sequence length="319" mass="35181">MPIVRSSPKFGEGNFSRAITIQGSTFRVDASKLMAEYSEPSHISPTGAVVEWNSGSIQTKCARGQFSDSSEKAKETILKIGKPENFISCVYKSFDRPGVVVGLKFGSRRAQAKHDLNLSKHQVTFVFPPKNVAESYEKMVSAGLLLQKSVVGVAHLSEIFLDPSTSNKGFGGATKLVSSGGLSVVAGTPSGSVMNFVPLVFQLDLRNLLLLPQYLMVQVGSEVTARSYDAVRLSFSEWSSQVDTVPPGAEFLGYVWRFMNRDGGPDRRYNDNYQIPVIRTWEIDFHIDDVGEIHTAFSSREAVHAFVEAFNRFQRIIVA</sequence>
<gene>
    <name evidence="1" type="ORF">UFOPK3004_00578</name>
</gene>
<evidence type="ECO:0000313" key="1">
    <source>
        <dbReference type="EMBL" id="CAB4799356.1"/>
    </source>
</evidence>
<dbReference type="AlphaFoldDB" id="A0A6J6XVV7"/>
<name>A0A6J6XVV7_9ZZZZ</name>